<evidence type="ECO:0000313" key="3">
    <source>
        <dbReference type="EMBL" id="CAH3032454.1"/>
    </source>
</evidence>
<feature type="domain" description="BTB" evidence="2">
    <location>
        <begin position="39"/>
        <end position="107"/>
    </location>
</feature>
<feature type="compositionally biased region" description="Basic and acidic residues" evidence="1">
    <location>
        <begin position="1"/>
        <end position="17"/>
    </location>
</feature>
<evidence type="ECO:0000313" key="4">
    <source>
        <dbReference type="Proteomes" id="UP001159405"/>
    </source>
</evidence>
<dbReference type="CDD" id="cd18186">
    <property type="entry name" value="BTB_POZ_ZBTB_KLHL-like"/>
    <property type="match status" value="1"/>
</dbReference>
<sequence>MASSSSDKEAQVTKEEATTAGGEEQEKVKHRFSEPWEDSDLILIVEDEKFHVHRLILSMNSPVFKAMFKSGFQEANNNEIQLPGKRGNEVLDFLKQFYIQEKEEITGSLTT</sequence>
<dbReference type="PROSITE" id="PS50097">
    <property type="entry name" value="BTB"/>
    <property type="match status" value="1"/>
</dbReference>
<gene>
    <name evidence="3" type="ORF">PLOB_00000524</name>
</gene>
<dbReference type="PANTHER" id="PTHR47022:SF1">
    <property type="entry name" value="BTB AND MATH DOMAIN-CONTAINING PROTEIN 36-RELATED"/>
    <property type="match status" value="1"/>
</dbReference>
<keyword evidence="4" id="KW-1185">Reference proteome</keyword>
<dbReference type="EMBL" id="CALNXK010000001">
    <property type="protein sequence ID" value="CAH3032454.1"/>
    <property type="molecule type" value="Genomic_DNA"/>
</dbReference>
<dbReference type="Pfam" id="PF00651">
    <property type="entry name" value="BTB"/>
    <property type="match status" value="1"/>
</dbReference>
<name>A0ABN8MR62_9CNID</name>
<proteinExistence type="predicted"/>
<evidence type="ECO:0000259" key="2">
    <source>
        <dbReference type="PROSITE" id="PS50097"/>
    </source>
</evidence>
<accession>A0ABN8MR62</accession>
<protein>
    <recommendedName>
        <fullName evidence="2">BTB domain-containing protein</fullName>
    </recommendedName>
</protein>
<organism evidence="3 4">
    <name type="scientific">Porites lobata</name>
    <dbReference type="NCBI Taxonomy" id="104759"/>
    <lineage>
        <taxon>Eukaryota</taxon>
        <taxon>Metazoa</taxon>
        <taxon>Cnidaria</taxon>
        <taxon>Anthozoa</taxon>
        <taxon>Hexacorallia</taxon>
        <taxon>Scleractinia</taxon>
        <taxon>Fungiina</taxon>
        <taxon>Poritidae</taxon>
        <taxon>Porites</taxon>
    </lineage>
</organism>
<reference evidence="3 4" key="1">
    <citation type="submission" date="2022-05" db="EMBL/GenBank/DDBJ databases">
        <authorList>
            <consortium name="Genoscope - CEA"/>
            <person name="William W."/>
        </authorList>
    </citation>
    <scope>NUCLEOTIDE SEQUENCE [LARGE SCALE GENOMIC DNA]</scope>
</reference>
<dbReference type="SUPFAM" id="SSF54695">
    <property type="entry name" value="POZ domain"/>
    <property type="match status" value="1"/>
</dbReference>
<dbReference type="InterPro" id="IPR000210">
    <property type="entry name" value="BTB/POZ_dom"/>
</dbReference>
<dbReference type="PANTHER" id="PTHR47022">
    <property type="entry name" value="BTB AND MATH DOMAIN-CONTAINING PROTEIN 36-RELATED"/>
    <property type="match status" value="1"/>
</dbReference>
<dbReference type="Gene3D" id="3.30.710.10">
    <property type="entry name" value="Potassium Channel Kv1.1, Chain A"/>
    <property type="match status" value="1"/>
</dbReference>
<dbReference type="InterPro" id="IPR011333">
    <property type="entry name" value="SKP1/BTB/POZ_sf"/>
</dbReference>
<comment type="caution">
    <text evidence="3">The sequence shown here is derived from an EMBL/GenBank/DDBJ whole genome shotgun (WGS) entry which is preliminary data.</text>
</comment>
<feature type="region of interest" description="Disordered" evidence="1">
    <location>
        <begin position="1"/>
        <end position="32"/>
    </location>
</feature>
<dbReference type="Proteomes" id="UP001159405">
    <property type="component" value="Unassembled WGS sequence"/>
</dbReference>
<evidence type="ECO:0000256" key="1">
    <source>
        <dbReference type="SAM" id="MobiDB-lite"/>
    </source>
</evidence>